<dbReference type="EMBL" id="CABPSE010000021">
    <property type="protein sequence ID" value="VVE49490.1"/>
    <property type="molecule type" value="Genomic_DNA"/>
</dbReference>
<organism evidence="1 2">
    <name type="scientific">Pandoraea communis</name>
    <dbReference type="NCBI Taxonomy" id="2508297"/>
    <lineage>
        <taxon>Bacteria</taxon>
        <taxon>Pseudomonadati</taxon>
        <taxon>Pseudomonadota</taxon>
        <taxon>Betaproteobacteria</taxon>
        <taxon>Burkholderiales</taxon>
        <taxon>Burkholderiaceae</taxon>
        <taxon>Pandoraea</taxon>
    </lineage>
</organism>
<evidence type="ECO:0000313" key="1">
    <source>
        <dbReference type="EMBL" id="VVE49490.1"/>
    </source>
</evidence>
<gene>
    <name evidence="1" type="ORF">PCO31111_04635</name>
</gene>
<protein>
    <recommendedName>
        <fullName evidence="3">Nucleotidyl transferase AbiEii/AbiGii toxin family protein</fullName>
    </recommendedName>
</protein>
<dbReference type="Pfam" id="PF08843">
    <property type="entry name" value="AbiEii"/>
    <property type="match status" value="1"/>
</dbReference>
<evidence type="ECO:0000313" key="2">
    <source>
        <dbReference type="Proteomes" id="UP000383971"/>
    </source>
</evidence>
<evidence type="ECO:0008006" key="3">
    <source>
        <dbReference type="Google" id="ProtNLM"/>
    </source>
</evidence>
<reference evidence="1 2" key="1">
    <citation type="submission" date="2019-08" db="EMBL/GenBank/DDBJ databases">
        <authorList>
            <person name="Peeters C."/>
        </authorList>
    </citation>
    <scope>NUCLEOTIDE SEQUENCE [LARGE SCALE GENOMIC DNA]</scope>
    <source>
        <strain evidence="1 2">LMG 31111</strain>
    </source>
</reference>
<name>A0A5E4YM96_9BURK</name>
<dbReference type="Gene3D" id="3.10.450.620">
    <property type="entry name" value="JHP933, nucleotidyltransferase-like core domain"/>
    <property type="match status" value="1"/>
</dbReference>
<dbReference type="Proteomes" id="UP000383971">
    <property type="component" value="Unassembled WGS sequence"/>
</dbReference>
<sequence>MAEYYFDLSTAEQYEALAFSSVQTGKPIHLLEKDVWVVWVLRTLFTSALATDLTFKGGTSLSKAYKLIDRFSEDVDLTYDIRRLIPDLMPEGSSLPSSRSQSGKWTTAVRRALPTWINEQVLPVISDGLAREGLEATVGLAEDGMDTVLLSYPALASGTGYVAPIVRLEFGGRATGEPHTEMPVRCDMEGILDGVSFPQASPLVMNLSRTFWEKATAAHVYCAQGRIRGERYARHWHDLMSIAKSNQFDAVLNDKDVASMVADHKSCFFIEKDVDGNIVDYRKAVSGGLRIVPEGPAKDALSTDYSAMIKDEVLVEGNVTFDELMSKCEAIQDRLNQATSSTYAS</sequence>
<proteinExistence type="predicted"/>
<keyword evidence="2" id="KW-1185">Reference proteome</keyword>
<dbReference type="InterPro" id="IPR014942">
    <property type="entry name" value="AbiEii"/>
</dbReference>
<accession>A0A5E4YM96</accession>
<dbReference type="RefSeq" id="WP_150586915.1">
    <property type="nucleotide sequence ID" value="NZ_CABPSE010000021.1"/>
</dbReference>
<dbReference type="AlphaFoldDB" id="A0A5E4YM96"/>